<accession>A0ABR8VAP6</accession>
<comment type="caution">
    <text evidence="9">The sequence shown here is derived from an EMBL/GenBank/DDBJ whole genome shotgun (WGS) entry which is preliminary data.</text>
</comment>
<evidence type="ECO:0000256" key="5">
    <source>
        <dbReference type="ARBA" id="ARBA00022989"/>
    </source>
</evidence>
<dbReference type="NCBIfam" id="NF008102">
    <property type="entry name" value="PRK10847.1"/>
    <property type="match status" value="1"/>
</dbReference>
<dbReference type="Proteomes" id="UP000616346">
    <property type="component" value="Unassembled WGS sequence"/>
</dbReference>
<evidence type="ECO:0000256" key="3">
    <source>
        <dbReference type="ARBA" id="ARBA00022475"/>
    </source>
</evidence>
<evidence type="ECO:0000313" key="10">
    <source>
        <dbReference type="Proteomes" id="UP000616346"/>
    </source>
</evidence>
<dbReference type="InterPro" id="IPR032818">
    <property type="entry name" value="DedA-like"/>
</dbReference>
<evidence type="ECO:0000256" key="7">
    <source>
        <dbReference type="RuleBase" id="RU367016"/>
    </source>
</evidence>
<comment type="similarity">
    <text evidence="2 7">Belongs to the DedA family.</text>
</comment>
<dbReference type="InterPro" id="IPR032816">
    <property type="entry name" value="VTT_dom"/>
</dbReference>
<evidence type="ECO:0000259" key="8">
    <source>
        <dbReference type="Pfam" id="PF09335"/>
    </source>
</evidence>
<reference evidence="9 10" key="1">
    <citation type="submission" date="2020-08" db="EMBL/GenBank/DDBJ databases">
        <title>A Genomic Blueprint of the Chicken Gut Microbiome.</title>
        <authorList>
            <person name="Gilroy R."/>
            <person name="Ravi A."/>
            <person name="Getino M."/>
            <person name="Pursley I."/>
            <person name="Horton D.L."/>
            <person name="Alikhan N.-F."/>
            <person name="Baker D."/>
            <person name="Gharbi K."/>
            <person name="Hall N."/>
            <person name="Watson M."/>
            <person name="Adriaenssens E.M."/>
            <person name="Foster-Nyarko E."/>
            <person name="Jarju S."/>
            <person name="Secka A."/>
            <person name="Antonio M."/>
            <person name="Oren A."/>
            <person name="Chaudhuri R."/>
            <person name="La Ragione R.M."/>
            <person name="Hildebrand F."/>
            <person name="Pallen M.J."/>
        </authorList>
    </citation>
    <scope>NUCLEOTIDE SEQUENCE [LARGE SCALE GENOMIC DNA]</scope>
    <source>
        <strain evidence="9 10">Sa1YUN3</strain>
    </source>
</reference>
<keyword evidence="6 7" id="KW-0472">Membrane</keyword>
<dbReference type="RefSeq" id="WP_191709963.1">
    <property type="nucleotide sequence ID" value="NZ_JACSPQ010000002.1"/>
</dbReference>
<keyword evidence="10" id="KW-1185">Reference proteome</keyword>
<evidence type="ECO:0000256" key="4">
    <source>
        <dbReference type="ARBA" id="ARBA00022692"/>
    </source>
</evidence>
<proteinExistence type="inferred from homology"/>
<dbReference type="InterPro" id="IPR058127">
    <property type="entry name" value="DedA"/>
</dbReference>
<feature type="transmembrane region" description="Helical" evidence="7">
    <location>
        <begin position="66"/>
        <end position="89"/>
    </location>
</feature>
<feature type="transmembrane region" description="Helical" evidence="7">
    <location>
        <begin position="24"/>
        <end position="46"/>
    </location>
</feature>
<evidence type="ECO:0000256" key="2">
    <source>
        <dbReference type="ARBA" id="ARBA00010792"/>
    </source>
</evidence>
<keyword evidence="3 7" id="KW-1003">Cell membrane</keyword>
<gene>
    <name evidence="9" type="ORF">H9626_06390</name>
</gene>
<evidence type="ECO:0000256" key="6">
    <source>
        <dbReference type="ARBA" id="ARBA00023136"/>
    </source>
</evidence>
<evidence type="ECO:0000313" key="9">
    <source>
        <dbReference type="EMBL" id="MBD8001848.1"/>
    </source>
</evidence>
<dbReference type="PANTHER" id="PTHR30353">
    <property type="entry name" value="INNER MEMBRANE PROTEIN DEDA-RELATED"/>
    <property type="match status" value="1"/>
</dbReference>
<dbReference type="EMBL" id="JACSPQ010000002">
    <property type="protein sequence ID" value="MBD8001848.1"/>
    <property type="molecule type" value="Genomic_DNA"/>
</dbReference>
<organism evidence="9 10">
    <name type="scientific">Phocaeicola faecium</name>
    <dbReference type="NCBI Taxonomy" id="2762213"/>
    <lineage>
        <taxon>Bacteria</taxon>
        <taxon>Pseudomonadati</taxon>
        <taxon>Bacteroidota</taxon>
        <taxon>Bacteroidia</taxon>
        <taxon>Bacteroidales</taxon>
        <taxon>Bacteroidaceae</taxon>
        <taxon>Phocaeicola</taxon>
    </lineage>
</organism>
<feature type="domain" description="VTT" evidence="8">
    <location>
        <begin position="46"/>
        <end position="173"/>
    </location>
</feature>
<keyword evidence="5 7" id="KW-1133">Transmembrane helix</keyword>
<evidence type="ECO:0000256" key="1">
    <source>
        <dbReference type="ARBA" id="ARBA00004651"/>
    </source>
</evidence>
<keyword evidence="4 7" id="KW-0812">Transmembrane</keyword>
<dbReference type="Pfam" id="PF09335">
    <property type="entry name" value="VTT_dom"/>
    <property type="match status" value="1"/>
</dbReference>
<protein>
    <submittedName>
        <fullName evidence="9">DedA family protein</fullName>
    </submittedName>
</protein>
<dbReference type="PANTHER" id="PTHR30353:SF0">
    <property type="entry name" value="TRANSMEMBRANE PROTEIN"/>
    <property type="match status" value="1"/>
</dbReference>
<sequence length="214" mass="24358">MEFIIDFILHIDRYMIEIVQDYHLWTYAILFLIIFCETGLVVTPFLPGDSLLFVSGAIAAQPDVPLSVNLLALILFAAAALGDSCNYEIGRFFGHKLFRNPHSRIFKQEYLEKTHDFYRKYGGKTIVIARFVPIVRTLAPFVAGMGKMHYYYFIVYNLLGAAAWVGIFCYAGYFFGDIPFVQENLKLVLVAIIVISILPAVIETLRAKLKANKR</sequence>
<comment type="subcellular location">
    <subcellularLocation>
        <location evidence="1 7">Cell membrane</location>
        <topology evidence="1 7">Multi-pass membrane protein</topology>
    </subcellularLocation>
</comment>
<feature type="transmembrane region" description="Helical" evidence="7">
    <location>
        <begin position="187"/>
        <end position="205"/>
    </location>
</feature>
<name>A0ABR8VAP6_9BACT</name>
<feature type="transmembrane region" description="Helical" evidence="7">
    <location>
        <begin position="150"/>
        <end position="175"/>
    </location>
</feature>